<evidence type="ECO:0000313" key="2">
    <source>
        <dbReference type="Proteomes" id="UP000199705"/>
    </source>
</evidence>
<reference evidence="2" key="1">
    <citation type="submission" date="2016-10" db="EMBL/GenBank/DDBJ databases">
        <authorList>
            <person name="Varghese N."/>
            <person name="Submissions S."/>
        </authorList>
    </citation>
    <scope>NUCLEOTIDE SEQUENCE [LARGE SCALE GENOMIC DNA]</scope>
    <source>
        <strain evidence="2">Gh-67</strain>
    </source>
</reference>
<keyword evidence="2" id="KW-1185">Reference proteome</keyword>
<proteinExistence type="predicted"/>
<dbReference type="STRING" id="551996.SAMN05192573_101270"/>
<evidence type="ECO:0000313" key="1">
    <source>
        <dbReference type="EMBL" id="SDF74385.1"/>
    </source>
</evidence>
<gene>
    <name evidence="1" type="ORF">SAMN05192573_101270</name>
</gene>
<dbReference type="Proteomes" id="UP000199705">
    <property type="component" value="Unassembled WGS sequence"/>
</dbReference>
<dbReference type="EMBL" id="FNCG01000001">
    <property type="protein sequence ID" value="SDF74385.1"/>
    <property type="molecule type" value="Genomic_DNA"/>
</dbReference>
<dbReference type="AlphaFoldDB" id="A0A1G7NJT9"/>
<sequence length="58" mass="6403">MLKCVEQINLPAPMILNGHQVVTEPKDNDLLSVHIKSAAMFEISPPGRYEIGWLVSTA</sequence>
<organism evidence="1 2">
    <name type="scientific">Mucilaginibacter gossypii</name>
    <dbReference type="NCBI Taxonomy" id="551996"/>
    <lineage>
        <taxon>Bacteria</taxon>
        <taxon>Pseudomonadati</taxon>
        <taxon>Bacteroidota</taxon>
        <taxon>Sphingobacteriia</taxon>
        <taxon>Sphingobacteriales</taxon>
        <taxon>Sphingobacteriaceae</taxon>
        <taxon>Mucilaginibacter</taxon>
    </lineage>
</organism>
<protein>
    <submittedName>
        <fullName evidence="1">Uncharacterized protein</fullName>
    </submittedName>
</protein>
<accession>A0A1G7NJT9</accession>
<name>A0A1G7NJT9_9SPHI</name>